<dbReference type="InterPro" id="IPR050182">
    <property type="entry name" value="Cytochrome_P450_fam2"/>
</dbReference>
<dbReference type="InterPro" id="IPR001128">
    <property type="entry name" value="Cyt_P450"/>
</dbReference>
<dbReference type="PANTHER" id="PTHR24300:SF375">
    <property type="entry name" value="CYTOCHROME P450 FAMILY"/>
    <property type="match status" value="1"/>
</dbReference>
<dbReference type="EMBL" id="CAXLJM020000075">
    <property type="protein sequence ID" value="CAL8128931.1"/>
    <property type="molecule type" value="Genomic_DNA"/>
</dbReference>
<organism evidence="7 8">
    <name type="scientific">Orchesella dallaii</name>
    <dbReference type="NCBI Taxonomy" id="48710"/>
    <lineage>
        <taxon>Eukaryota</taxon>
        <taxon>Metazoa</taxon>
        <taxon>Ecdysozoa</taxon>
        <taxon>Arthropoda</taxon>
        <taxon>Hexapoda</taxon>
        <taxon>Collembola</taxon>
        <taxon>Entomobryomorpha</taxon>
        <taxon>Entomobryoidea</taxon>
        <taxon>Orchesellidae</taxon>
        <taxon>Orchesellinae</taxon>
        <taxon>Orchesella</taxon>
    </lineage>
</organism>
<accession>A0ABP1RIV0</accession>
<dbReference type="PRINTS" id="PR00385">
    <property type="entry name" value="P450"/>
</dbReference>
<protein>
    <recommendedName>
        <fullName evidence="9">Farnesoate epoxidase</fullName>
    </recommendedName>
</protein>
<keyword evidence="5" id="KW-0349">Heme</keyword>
<comment type="caution">
    <text evidence="7">The sequence shown here is derived from an EMBL/GenBank/DDBJ whole genome shotgun (WGS) entry which is preliminary data.</text>
</comment>
<dbReference type="Gene3D" id="1.10.630.10">
    <property type="entry name" value="Cytochrome P450"/>
    <property type="match status" value="1"/>
</dbReference>
<evidence type="ECO:0000256" key="3">
    <source>
        <dbReference type="ARBA" id="ARBA00023004"/>
    </source>
</evidence>
<dbReference type="InterPro" id="IPR017972">
    <property type="entry name" value="Cyt_P450_CS"/>
</dbReference>
<reference evidence="7 8" key="1">
    <citation type="submission" date="2024-08" db="EMBL/GenBank/DDBJ databases">
        <authorList>
            <person name="Cucini C."/>
            <person name="Frati F."/>
        </authorList>
    </citation>
    <scope>NUCLEOTIDE SEQUENCE [LARGE SCALE GENOMIC DNA]</scope>
</reference>
<feature type="chain" id="PRO_5045515496" description="Farnesoate epoxidase" evidence="6">
    <location>
        <begin position="25"/>
        <end position="501"/>
    </location>
</feature>
<dbReference type="Proteomes" id="UP001642540">
    <property type="component" value="Unassembled WGS sequence"/>
</dbReference>
<dbReference type="PROSITE" id="PS00086">
    <property type="entry name" value="CYTOCHROME_P450"/>
    <property type="match status" value="1"/>
</dbReference>
<evidence type="ECO:0000256" key="6">
    <source>
        <dbReference type="SAM" id="SignalP"/>
    </source>
</evidence>
<evidence type="ECO:0000256" key="4">
    <source>
        <dbReference type="ARBA" id="ARBA00023033"/>
    </source>
</evidence>
<evidence type="ECO:0000256" key="1">
    <source>
        <dbReference type="ARBA" id="ARBA00010617"/>
    </source>
</evidence>
<evidence type="ECO:0000313" key="8">
    <source>
        <dbReference type="Proteomes" id="UP001642540"/>
    </source>
</evidence>
<dbReference type="InterPro" id="IPR036396">
    <property type="entry name" value="Cyt_P450_sf"/>
</dbReference>
<evidence type="ECO:0000313" key="7">
    <source>
        <dbReference type="EMBL" id="CAL8128931.1"/>
    </source>
</evidence>
<dbReference type="PANTHER" id="PTHR24300">
    <property type="entry name" value="CYTOCHROME P450 508A4-RELATED"/>
    <property type="match status" value="1"/>
</dbReference>
<name>A0ABP1RIV0_9HEXA</name>
<gene>
    <name evidence="7" type="ORF">ODALV1_LOCUS22691</name>
</gene>
<proteinExistence type="inferred from homology"/>
<evidence type="ECO:0000256" key="2">
    <source>
        <dbReference type="ARBA" id="ARBA00022723"/>
    </source>
</evidence>
<dbReference type="Pfam" id="PF00067">
    <property type="entry name" value="p450"/>
    <property type="match status" value="1"/>
</dbReference>
<dbReference type="SUPFAM" id="SSF48264">
    <property type="entry name" value="Cytochrome P450"/>
    <property type="match status" value="1"/>
</dbReference>
<sequence length="501" mass="57187">MTLEFILVFISLFLLACIFFRKRGKLPPGPPPLPLIGNIHQIFGKDVHLKFCRWSKEYGRLYTVQLGNKQALVISDPKCLKDLFNLPASLGRYKTELFNVIANGNHGIVNTEGKVWTEQKNFCAKTLKCFGLGGSSRASLEPVVLSEIEEVLSDLRTQLKSSKSGIETASLLEHIKRYNCNIMWKIISSGGNEEGKSECDNRAAKLSRDYLDGMARAVTTGLAFLPWLKYIAPEWSGYNLLKRTADEVHTLVIEQLNERRKDFVEGKGKDIMDAYIEKLNLCDDPKSSFYGELGLQNGISAMLELVVASGETTPHTINWLMLYLAHHQRAQQKLCDEIDRVIGKDRMPSLLDRQNMPYYEAVLQESLRFSAMVWMSIPHELTEDIEFEGYTLPKGLILLPNLYYIHHDPVIWGDPEKFRPERFISEDGSFIRNDVMMPFGTGKRLCFGEGLARDIMFLFIVRFFQSAQIFPESLDMLPDFSAQFGFLLNAQPFKVAIKWRK</sequence>
<keyword evidence="2 5" id="KW-0479">Metal-binding</keyword>
<keyword evidence="8" id="KW-1185">Reference proteome</keyword>
<evidence type="ECO:0000256" key="5">
    <source>
        <dbReference type="RuleBase" id="RU000461"/>
    </source>
</evidence>
<comment type="similarity">
    <text evidence="1 5">Belongs to the cytochrome P450 family.</text>
</comment>
<keyword evidence="3 5" id="KW-0408">Iron</keyword>
<evidence type="ECO:0008006" key="9">
    <source>
        <dbReference type="Google" id="ProtNLM"/>
    </source>
</evidence>
<dbReference type="PRINTS" id="PR00463">
    <property type="entry name" value="EP450I"/>
</dbReference>
<keyword evidence="6" id="KW-0732">Signal</keyword>
<dbReference type="InterPro" id="IPR002401">
    <property type="entry name" value="Cyt_P450_E_grp-I"/>
</dbReference>
<feature type="signal peptide" evidence="6">
    <location>
        <begin position="1"/>
        <end position="24"/>
    </location>
</feature>
<keyword evidence="5" id="KW-0560">Oxidoreductase</keyword>
<keyword evidence="4 5" id="KW-0503">Monooxygenase</keyword>